<organism evidence="1 2">
    <name type="scientific">Nelumbo nucifera</name>
    <name type="common">Sacred lotus</name>
    <dbReference type="NCBI Taxonomy" id="4432"/>
    <lineage>
        <taxon>Eukaryota</taxon>
        <taxon>Viridiplantae</taxon>
        <taxon>Streptophyta</taxon>
        <taxon>Embryophyta</taxon>
        <taxon>Tracheophyta</taxon>
        <taxon>Spermatophyta</taxon>
        <taxon>Magnoliopsida</taxon>
        <taxon>Proteales</taxon>
        <taxon>Nelumbonaceae</taxon>
        <taxon>Nelumbo</taxon>
    </lineage>
</organism>
<comment type="caution">
    <text evidence="1">The sequence shown here is derived from an EMBL/GenBank/DDBJ whole genome shotgun (WGS) entry which is preliminary data.</text>
</comment>
<gene>
    <name evidence="1" type="ORF">HUJ06_019867</name>
</gene>
<dbReference type="AlphaFoldDB" id="A0A822XAD5"/>
<evidence type="ECO:0000313" key="1">
    <source>
        <dbReference type="EMBL" id="DAD18404.1"/>
    </source>
</evidence>
<evidence type="ECO:0000313" key="2">
    <source>
        <dbReference type="Proteomes" id="UP000607653"/>
    </source>
</evidence>
<sequence>MTFGETTATLKKTKVELLEERKHSGSKFKELEDQYNNWLKYEEKLRTLKSRELWLLERDKNTEFFHQRTNYRHKWNGLEWIRNKQGKWVSDPNQIVEALKHQILKISGDDEDFN</sequence>
<keyword evidence="2" id="KW-1185">Reference proteome</keyword>
<protein>
    <submittedName>
        <fullName evidence="1">Uncharacterized protein</fullName>
    </submittedName>
</protein>
<accession>A0A822XAD5</accession>
<proteinExistence type="predicted"/>
<dbReference type="EMBL" id="DUZY01000001">
    <property type="protein sequence ID" value="DAD18404.1"/>
    <property type="molecule type" value="Genomic_DNA"/>
</dbReference>
<reference evidence="1 2" key="1">
    <citation type="journal article" date="2020" name="Mol. Biol. Evol.">
        <title>Distinct Expression and Methylation Patterns for Genes with Different Fates following a Single Whole-Genome Duplication in Flowering Plants.</title>
        <authorList>
            <person name="Shi T."/>
            <person name="Rahmani R.S."/>
            <person name="Gugger P.F."/>
            <person name="Wang M."/>
            <person name="Li H."/>
            <person name="Zhang Y."/>
            <person name="Li Z."/>
            <person name="Wang Q."/>
            <person name="Van de Peer Y."/>
            <person name="Marchal K."/>
            <person name="Chen J."/>
        </authorList>
    </citation>
    <scope>NUCLEOTIDE SEQUENCE [LARGE SCALE GENOMIC DNA]</scope>
    <source>
        <tissue evidence="1">Leaf</tissue>
    </source>
</reference>
<name>A0A822XAD5_NELNU</name>
<dbReference type="Proteomes" id="UP000607653">
    <property type="component" value="Unassembled WGS sequence"/>
</dbReference>